<dbReference type="Gene3D" id="6.10.250.730">
    <property type="match status" value="1"/>
</dbReference>
<dbReference type="Proteomes" id="UP000535501">
    <property type="component" value="Unassembled WGS sequence"/>
</dbReference>
<evidence type="ECO:0008006" key="3">
    <source>
        <dbReference type="Google" id="ProtNLM"/>
    </source>
</evidence>
<comment type="caution">
    <text evidence="1">The sequence shown here is derived from an EMBL/GenBank/DDBJ whole genome shotgun (WGS) entry which is preliminary data.</text>
</comment>
<dbReference type="RefSeq" id="WP_077546900.1">
    <property type="nucleotide sequence ID" value="NZ_JACHEJ010000001.1"/>
</dbReference>
<accession>A0A7W9YUD3</accession>
<gene>
    <name evidence="1" type="ORF">HNQ75_000515</name>
</gene>
<sequence length="73" mass="8110">MQNVPWQRPVTTSVTAVSSAFEALDLLDHHWPNIKGPRFVKARYACLAALDGRESAEVARETFKEAVAEAQLN</sequence>
<evidence type="ECO:0000313" key="2">
    <source>
        <dbReference type="Proteomes" id="UP000535501"/>
    </source>
</evidence>
<reference evidence="1 2" key="1">
    <citation type="submission" date="2020-08" db="EMBL/GenBank/DDBJ databases">
        <title>Genomic Encyclopedia of Type Strains, Phase IV (KMG-IV): sequencing the most valuable type-strain genomes for metagenomic binning, comparative biology and taxonomic classification.</title>
        <authorList>
            <person name="Goeker M."/>
        </authorList>
    </citation>
    <scope>NUCLEOTIDE SEQUENCE [LARGE SCALE GENOMIC DNA]</scope>
    <source>
        <strain evidence="1 2">DSM 102134</strain>
    </source>
</reference>
<dbReference type="AlphaFoldDB" id="A0A7W9YUD3"/>
<dbReference type="InterPro" id="IPR010385">
    <property type="entry name" value="DUF982"/>
</dbReference>
<name>A0A7W9YUD3_9HYPH</name>
<organism evidence="1 2">
    <name type="scientific">Pseudorhizobium flavum</name>
    <dbReference type="NCBI Taxonomy" id="1335061"/>
    <lineage>
        <taxon>Bacteria</taxon>
        <taxon>Pseudomonadati</taxon>
        <taxon>Pseudomonadota</taxon>
        <taxon>Alphaproteobacteria</taxon>
        <taxon>Hyphomicrobiales</taxon>
        <taxon>Rhizobiaceae</taxon>
        <taxon>Rhizobium/Agrobacterium group</taxon>
        <taxon>Pseudorhizobium</taxon>
    </lineage>
</organism>
<dbReference type="Pfam" id="PF06169">
    <property type="entry name" value="DUF982"/>
    <property type="match status" value="1"/>
</dbReference>
<evidence type="ECO:0000313" key="1">
    <source>
        <dbReference type="EMBL" id="MBB6178572.1"/>
    </source>
</evidence>
<keyword evidence="2" id="KW-1185">Reference proteome</keyword>
<proteinExistence type="predicted"/>
<dbReference type="EMBL" id="JACHEJ010000001">
    <property type="protein sequence ID" value="MBB6178572.1"/>
    <property type="molecule type" value="Genomic_DNA"/>
</dbReference>
<protein>
    <recommendedName>
        <fullName evidence="3">DUF982 domain-containing protein</fullName>
    </recommendedName>
</protein>